<dbReference type="EMBL" id="VTPC01091159">
    <property type="protein sequence ID" value="KAF2879474.1"/>
    <property type="molecule type" value="Genomic_DNA"/>
</dbReference>
<evidence type="ECO:0000259" key="1">
    <source>
        <dbReference type="PROSITE" id="PS51286"/>
    </source>
</evidence>
<sequence>MSLRIRTWIAFHKVRNNPTFCRLLSNYNSKDLTAKQIINSPTTTSGPDYLLQNLKNSTQPQNVLEVVGSHYKIMNSKQLMQALRSLFTLQKYGNSNLSTQQIIQHPYFEKLCHQLKTQAGLIELNETIEALKIISYVGVSSQSTIVQVLLQLIRHGINDLSLQHIMFLDFLLRQFKSSPLADGLLIALPIVFEVNLPLKMDKENIMHLAEYLQYVSKRSVSDKCLKLIVDTLLRYINKHDLTDPKIAKSIVWSICDMKEDEYFEPLFKKATNALILLDIEKLEYNEILTTMTKLIFKYSPQFPFYYNETLIDICANYIVDNDCGFEEAAYTLRKFLRINHTHDNLLNYVSKQCNENPELILQASPLHMYTIAAATALSEFRPVYWNILKEALINTKCFQNYTKRDVVWPKLAVSLCALDIYKLDVIEYVFNEEHANKIFRGNFVADYENFLLLYQAIATLQPDYKYLLPPTSTIEALVSKRKPVLEYPLEWSLQKGLGGESYVKTCLRTKLGHHIDHVIVMRKGGYPIALPKNLDSQYLEELEIPLDSQMIVILALNEPYYTINSNRLKATSILLIKTLEAKGFTVVPICMETWNSLADFEKIPFLMQSIRVKSEDNTHSISNVG</sequence>
<dbReference type="InterPro" id="IPR016024">
    <property type="entry name" value="ARM-type_fold"/>
</dbReference>
<proteinExistence type="predicted"/>
<organism evidence="2 3">
    <name type="scientific">Ignelater luminosus</name>
    <name type="common">Cucubano</name>
    <name type="synonym">Pyrophorus luminosus</name>
    <dbReference type="NCBI Taxonomy" id="2038154"/>
    <lineage>
        <taxon>Eukaryota</taxon>
        <taxon>Metazoa</taxon>
        <taxon>Ecdysozoa</taxon>
        <taxon>Arthropoda</taxon>
        <taxon>Hexapoda</taxon>
        <taxon>Insecta</taxon>
        <taxon>Pterygota</taxon>
        <taxon>Neoptera</taxon>
        <taxon>Endopterygota</taxon>
        <taxon>Coleoptera</taxon>
        <taxon>Polyphaga</taxon>
        <taxon>Elateriformia</taxon>
        <taxon>Elateroidea</taxon>
        <taxon>Elateridae</taxon>
        <taxon>Agrypninae</taxon>
        <taxon>Pyrophorini</taxon>
        <taxon>Ignelater</taxon>
    </lineage>
</organism>
<dbReference type="SUPFAM" id="SSF48371">
    <property type="entry name" value="ARM repeat"/>
    <property type="match status" value="1"/>
</dbReference>
<dbReference type="SMART" id="SM00952">
    <property type="entry name" value="RAP"/>
    <property type="match status" value="1"/>
</dbReference>
<accession>A0A8K0C455</accession>
<evidence type="ECO:0000313" key="3">
    <source>
        <dbReference type="Proteomes" id="UP000801492"/>
    </source>
</evidence>
<evidence type="ECO:0000313" key="2">
    <source>
        <dbReference type="EMBL" id="KAF2879474.1"/>
    </source>
</evidence>
<gene>
    <name evidence="2" type="ORF">ILUMI_26698</name>
</gene>
<comment type="caution">
    <text evidence="2">The sequence shown here is derived from an EMBL/GenBank/DDBJ whole genome shotgun (WGS) entry which is preliminary data.</text>
</comment>
<keyword evidence="3" id="KW-1185">Reference proteome</keyword>
<dbReference type="OrthoDB" id="443524at2759"/>
<dbReference type="PROSITE" id="PS51286">
    <property type="entry name" value="RAP"/>
    <property type="match status" value="1"/>
</dbReference>
<dbReference type="InterPro" id="IPR013584">
    <property type="entry name" value="RAP"/>
</dbReference>
<feature type="domain" description="RAP" evidence="1">
    <location>
        <begin position="551"/>
        <end position="608"/>
    </location>
</feature>
<dbReference type="Proteomes" id="UP000801492">
    <property type="component" value="Unassembled WGS sequence"/>
</dbReference>
<dbReference type="AlphaFoldDB" id="A0A8K0C455"/>
<protein>
    <recommendedName>
        <fullName evidence="1">RAP domain-containing protein</fullName>
    </recommendedName>
</protein>
<name>A0A8K0C455_IGNLU</name>
<reference evidence="2" key="1">
    <citation type="submission" date="2019-08" db="EMBL/GenBank/DDBJ databases">
        <title>The genome of the North American firefly Photinus pyralis.</title>
        <authorList>
            <consortium name="Photinus pyralis genome working group"/>
            <person name="Fallon T.R."/>
            <person name="Sander Lower S.E."/>
            <person name="Weng J.-K."/>
        </authorList>
    </citation>
    <scope>NUCLEOTIDE SEQUENCE</scope>
    <source>
        <strain evidence="2">TRF0915ILg1</strain>
        <tissue evidence="2">Whole body</tissue>
    </source>
</reference>